<evidence type="ECO:0000259" key="2">
    <source>
        <dbReference type="Pfam" id="PF12671"/>
    </source>
</evidence>
<keyword evidence="1" id="KW-0732">Signal</keyword>
<feature type="chain" id="PRO_5044364597" description="Putative amidase domain-containing protein" evidence="1">
    <location>
        <begin position="32"/>
        <end position="366"/>
    </location>
</feature>
<protein>
    <recommendedName>
        <fullName evidence="2">Putative amidase domain-containing protein</fullName>
    </recommendedName>
</protein>
<dbReference type="PANTHER" id="PTHR40032">
    <property type="entry name" value="EXPORTED PROTEIN-RELATED"/>
    <property type="match status" value="1"/>
</dbReference>
<name>A0A0A6Y666_BIFLL</name>
<accession>A0A0A6Y666</accession>
<evidence type="ECO:0000313" key="4">
    <source>
        <dbReference type="EMBL" id="TCF47814.1"/>
    </source>
</evidence>
<proteinExistence type="predicted"/>
<dbReference type="Proteomes" id="UP000292692">
    <property type="component" value="Unassembled WGS sequence"/>
</dbReference>
<organism evidence="4 5">
    <name type="scientific">Bifidobacterium longum subsp. longum</name>
    <dbReference type="NCBI Taxonomy" id="1679"/>
    <lineage>
        <taxon>Bacteria</taxon>
        <taxon>Bacillati</taxon>
        <taxon>Actinomycetota</taxon>
        <taxon>Actinomycetes</taxon>
        <taxon>Bifidobacteriales</taxon>
        <taxon>Bifidobacteriaceae</taxon>
        <taxon>Bifidobacterium</taxon>
    </lineage>
</organism>
<dbReference type="InterPro" id="IPR024301">
    <property type="entry name" value="Amidase_6"/>
</dbReference>
<evidence type="ECO:0000256" key="1">
    <source>
        <dbReference type="SAM" id="SignalP"/>
    </source>
</evidence>
<evidence type="ECO:0000313" key="5">
    <source>
        <dbReference type="Proteomes" id="UP000292692"/>
    </source>
</evidence>
<dbReference type="PANTHER" id="PTHR40032:SF1">
    <property type="entry name" value="EXPORTED PROTEIN"/>
    <property type="match status" value="1"/>
</dbReference>
<dbReference type="Pfam" id="PF12671">
    <property type="entry name" value="Amidase_6"/>
    <property type="match status" value="1"/>
</dbReference>
<feature type="signal peptide" evidence="1">
    <location>
        <begin position="1"/>
        <end position="31"/>
    </location>
</feature>
<gene>
    <name evidence="3" type="ORF">MCC10044_0082</name>
    <name evidence="4" type="ORF">MCC10102_0111</name>
</gene>
<evidence type="ECO:0000313" key="6">
    <source>
        <dbReference type="Proteomes" id="UP000293319"/>
    </source>
</evidence>
<reference evidence="5 6" key="1">
    <citation type="journal article" date="2018" name="Sci. Rep.">
        <title>Genomic diversity and distribution of Bifidobacterium longum subsp. longum across the human lifespan.</title>
        <authorList>
            <person name="Odamaki T."/>
            <person name="Bottacini F."/>
            <person name="Kato K."/>
            <person name="Mitsuyama E."/>
            <person name="Yoshida K."/>
            <person name="Horigome A."/>
            <person name="Xiao J.Z."/>
            <person name="van Sinderen D."/>
        </authorList>
    </citation>
    <scope>NUCLEOTIDE SEQUENCE [LARGE SCALE GENOMIC DNA]</scope>
    <source>
        <strain evidence="3 6">MCC10044</strain>
        <strain evidence="4 5">MCC10102</strain>
    </source>
</reference>
<dbReference type="Proteomes" id="UP000293319">
    <property type="component" value="Unassembled WGS sequence"/>
</dbReference>
<dbReference type="AlphaFoldDB" id="A0A0A6Y666"/>
<evidence type="ECO:0000313" key="3">
    <source>
        <dbReference type="EMBL" id="TCE46067.1"/>
    </source>
</evidence>
<reference evidence="4" key="2">
    <citation type="submission" date="2019-02" db="EMBL/GenBank/DDBJ databases">
        <authorList>
            <person name="Odamaki T."/>
        </authorList>
    </citation>
    <scope>NUCLEOTIDE SEQUENCE</scope>
    <source>
        <strain evidence="3">MCC10044</strain>
        <strain evidence="4">MCC10102</strain>
    </source>
</reference>
<comment type="caution">
    <text evidence="4">The sequence shown here is derived from an EMBL/GenBank/DDBJ whole genome shotgun (WGS) entry which is preliminary data.</text>
</comment>
<sequence>MGCAMRMKAMSMVFCALFVIGALGATPSAFALDGRAEVSNAFAYLLSTLADVESVLSENVEISNSILSVEGAKGGFRAAKADYRLSDNAKKSIEEIRQYSVDREENMSRYGDVVRSTEIIPEYMTVVSSDSKDSVFQYSVLYKRDLPQLSEEGDEWVERVEYDVEFGGGGIIENIIARNLNYYLQQEDDFENILPDNALMERLERSTTSVNRSSIVSYATKYAYNYNPAYISYAAQHADCTNFASQAMYAGGWKKNYEWMGNDVATTNAWAVADDFYWYGLGRSLTTYANMIPVSGSPYQTMRTGDLMFFTYSGSRKIKHAMIITKIINGEAYLTYHSNDNLNAPFSSIVTKVEPNTSFVTLNVTP</sequence>
<dbReference type="EMBL" id="SHQV01000004">
    <property type="protein sequence ID" value="TCE46067.1"/>
    <property type="molecule type" value="Genomic_DNA"/>
</dbReference>
<feature type="domain" description="Putative amidase" evidence="2">
    <location>
        <begin position="211"/>
        <end position="356"/>
    </location>
</feature>
<dbReference type="EMBL" id="SHSV01000002">
    <property type="protein sequence ID" value="TCF47814.1"/>
    <property type="molecule type" value="Genomic_DNA"/>
</dbReference>